<dbReference type="Proteomes" id="UP000223749">
    <property type="component" value="Chromosome"/>
</dbReference>
<dbReference type="AlphaFoldDB" id="A0A2D1U4R2"/>
<dbReference type="RefSeq" id="WP_099438534.1">
    <property type="nucleotide sequence ID" value="NZ_CP024091.1"/>
</dbReference>
<name>A0A2D1U4R2_9SPHI</name>
<evidence type="ECO:0000313" key="1">
    <source>
        <dbReference type="EMBL" id="ATP56592.1"/>
    </source>
</evidence>
<keyword evidence="2" id="KW-1185">Reference proteome</keyword>
<proteinExistence type="predicted"/>
<dbReference type="OrthoDB" id="943693at2"/>
<accession>A0A2D1U4R2</accession>
<dbReference type="KEGG" id="pgs:CPT03_08955"/>
<evidence type="ECO:0000313" key="2">
    <source>
        <dbReference type="Proteomes" id="UP000223749"/>
    </source>
</evidence>
<reference evidence="1 2" key="1">
    <citation type="submission" date="2017-10" db="EMBL/GenBank/DDBJ databases">
        <title>Whole genome of Pedobacter ginsengisoli T01R-27 isolated from tomato rhizosphere.</title>
        <authorList>
            <person name="Weon H.-Y."/>
            <person name="Lee S.A."/>
            <person name="Sang M.K."/>
            <person name="Song J."/>
        </authorList>
    </citation>
    <scope>NUCLEOTIDE SEQUENCE [LARGE SCALE GENOMIC DNA]</scope>
    <source>
        <strain evidence="1 2">T01R-27</strain>
    </source>
</reference>
<sequence length="272" mass="31277">MGIEPVWKQDVITSFEDLGIAIHDIESKEYSLLSIGTGEVIVNLISIKNSYRPEDLLLLQDQYQIKNISLLHLWEDIWLTRKVQVIGRISSIIGLNKRIHARKTKVIQITQKQVDDFLDHNHLLGSAKSNYKFALSLNEQIIAVVCFSNLRYMKGLAPGYRSAELIRFASLSGYTIIGGFTKLLQYFIRNYKPDDIMSYADRDWSLGKAYEQSGFKLTDITPPAEIWLKLDTLVRRFPHRLAIEFVNGKPDVAAEEYVKVYNTGNLKYILYL</sequence>
<gene>
    <name evidence="1" type="ORF">CPT03_08955</name>
</gene>
<dbReference type="EMBL" id="CP024091">
    <property type="protein sequence ID" value="ATP56592.1"/>
    <property type="molecule type" value="Genomic_DNA"/>
</dbReference>
<organism evidence="1 2">
    <name type="scientific">Pedobacter ginsengisoli</name>
    <dbReference type="NCBI Taxonomy" id="363852"/>
    <lineage>
        <taxon>Bacteria</taxon>
        <taxon>Pseudomonadati</taxon>
        <taxon>Bacteroidota</taxon>
        <taxon>Sphingobacteriia</taxon>
        <taxon>Sphingobacteriales</taxon>
        <taxon>Sphingobacteriaceae</taxon>
        <taxon>Pedobacter</taxon>
    </lineage>
</organism>
<protein>
    <submittedName>
        <fullName evidence="1">Uncharacterized protein</fullName>
    </submittedName>
</protein>